<proteinExistence type="predicted"/>
<reference evidence="8 9" key="1">
    <citation type="journal article" date="2015" name="Microbiome">
        <title>Genomic resolution of linkages in carbon, nitrogen, and sulfur cycling among widespread estuary sediment bacteria.</title>
        <authorList>
            <person name="Baker B.J."/>
            <person name="Lazar C.S."/>
            <person name="Teske A.P."/>
            <person name="Dick G.J."/>
        </authorList>
    </citation>
    <scope>NUCLEOTIDE SEQUENCE [LARGE SCALE GENOMIC DNA]</scope>
    <source>
        <strain evidence="8">DG_78</strain>
    </source>
</reference>
<dbReference type="InterPro" id="IPR051461">
    <property type="entry name" value="UPF0750_membrane"/>
</dbReference>
<keyword evidence="3 6" id="KW-0812">Transmembrane</keyword>
<dbReference type="EMBL" id="LJNI01000036">
    <property type="protein sequence ID" value="KPJ73304.1"/>
    <property type="molecule type" value="Genomic_DNA"/>
</dbReference>
<dbReference type="PANTHER" id="PTHR33545">
    <property type="entry name" value="UPF0750 MEMBRANE PROTEIN YITT-RELATED"/>
    <property type="match status" value="1"/>
</dbReference>
<dbReference type="InterPro" id="IPR015867">
    <property type="entry name" value="N-reg_PII/ATP_PRibTrfase_C"/>
</dbReference>
<evidence type="ECO:0000256" key="4">
    <source>
        <dbReference type="ARBA" id="ARBA00022989"/>
    </source>
</evidence>
<keyword evidence="5 6" id="KW-0472">Membrane</keyword>
<feature type="transmembrane region" description="Helical" evidence="6">
    <location>
        <begin position="143"/>
        <end position="161"/>
    </location>
</feature>
<dbReference type="GO" id="GO:0005886">
    <property type="term" value="C:plasma membrane"/>
    <property type="evidence" value="ECO:0007669"/>
    <property type="project" value="UniProtKB-SubCell"/>
</dbReference>
<feature type="transmembrane region" description="Helical" evidence="6">
    <location>
        <begin position="34"/>
        <end position="61"/>
    </location>
</feature>
<feature type="domain" description="DUF2179" evidence="7">
    <location>
        <begin position="215"/>
        <end position="269"/>
    </location>
</feature>
<evidence type="ECO:0000256" key="1">
    <source>
        <dbReference type="ARBA" id="ARBA00004651"/>
    </source>
</evidence>
<keyword evidence="2" id="KW-1003">Cell membrane</keyword>
<comment type="caution">
    <text evidence="8">The sequence shown here is derived from an EMBL/GenBank/DDBJ whole genome shotgun (WGS) entry which is preliminary data.</text>
</comment>
<dbReference type="InterPro" id="IPR003740">
    <property type="entry name" value="YitT"/>
</dbReference>
<evidence type="ECO:0000259" key="7">
    <source>
        <dbReference type="Pfam" id="PF10035"/>
    </source>
</evidence>
<dbReference type="Pfam" id="PF10035">
    <property type="entry name" value="DUF2179"/>
    <property type="match status" value="1"/>
</dbReference>
<evidence type="ECO:0000313" key="8">
    <source>
        <dbReference type="EMBL" id="KPJ73304.1"/>
    </source>
</evidence>
<evidence type="ECO:0000313" key="9">
    <source>
        <dbReference type="Proteomes" id="UP000051012"/>
    </source>
</evidence>
<sequence length="276" mass="30208">MKIVYLIIGGIIYALSYALFLIPHRIVPGGVTGIAMVLHFLFSSPVGIVGIILNIPLFIIAMRVLGISFGIKSVVTIICTYLVIDFFVYSIHITTPTNNEVLAALYGGVLLGLGLGLIFRGGASTGGTDIVGQILNRYTNMSVGMWIMAVDFIVITAAGIATHSIELALLGYLALFLSSKVIDLILEGMDYARAVFVISKDNERITKEIYEKMKRGVTILDGHSAYTKEKRPVIMCVITKRETQIFKSLVQGIDNEAFVILTDVFEVLGRGFRPRI</sequence>
<dbReference type="PIRSF" id="PIRSF006483">
    <property type="entry name" value="Membrane_protein_YitT"/>
    <property type="match status" value="1"/>
</dbReference>
<dbReference type="AlphaFoldDB" id="A0A0S7YEW6"/>
<evidence type="ECO:0000256" key="5">
    <source>
        <dbReference type="ARBA" id="ARBA00023136"/>
    </source>
</evidence>
<dbReference type="InterPro" id="IPR019264">
    <property type="entry name" value="DUF2179"/>
</dbReference>
<dbReference type="Gene3D" id="3.30.70.120">
    <property type="match status" value="1"/>
</dbReference>
<keyword evidence="4 6" id="KW-1133">Transmembrane helix</keyword>
<comment type="subcellular location">
    <subcellularLocation>
        <location evidence="1">Cell membrane</location>
        <topology evidence="1">Multi-pass membrane protein</topology>
    </subcellularLocation>
</comment>
<feature type="transmembrane region" description="Helical" evidence="6">
    <location>
        <begin position="73"/>
        <end position="91"/>
    </location>
</feature>
<evidence type="ECO:0000256" key="3">
    <source>
        <dbReference type="ARBA" id="ARBA00022692"/>
    </source>
</evidence>
<feature type="transmembrane region" description="Helical" evidence="6">
    <location>
        <begin position="103"/>
        <end position="122"/>
    </location>
</feature>
<accession>A0A0S7YEW6</accession>
<protein>
    <recommendedName>
        <fullName evidence="7">DUF2179 domain-containing protein</fullName>
    </recommendedName>
</protein>
<dbReference type="Pfam" id="PF02588">
    <property type="entry name" value="YitT_membrane"/>
    <property type="match status" value="1"/>
</dbReference>
<feature type="transmembrane region" description="Helical" evidence="6">
    <location>
        <begin position="5"/>
        <end position="22"/>
    </location>
</feature>
<dbReference type="PANTHER" id="PTHR33545:SF9">
    <property type="entry name" value="UPF0750 MEMBRANE PROTEIN YITE"/>
    <property type="match status" value="1"/>
</dbReference>
<gene>
    <name evidence="8" type="ORF">AMJ52_03875</name>
</gene>
<dbReference type="CDD" id="cd16380">
    <property type="entry name" value="YitT_C"/>
    <property type="match status" value="1"/>
</dbReference>
<organism evidence="8 9">
    <name type="scientific">candidate division TA06 bacterium DG_78</name>
    <dbReference type="NCBI Taxonomy" id="1703772"/>
    <lineage>
        <taxon>Bacteria</taxon>
        <taxon>Bacteria division TA06</taxon>
    </lineage>
</organism>
<dbReference type="Proteomes" id="UP000051012">
    <property type="component" value="Unassembled WGS sequence"/>
</dbReference>
<name>A0A0S7YEW6_UNCT6</name>
<evidence type="ECO:0000256" key="2">
    <source>
        <dbReference type="ARBA" id="ARBA00022475"/>
    </source>
</evidence>
<evidence type="ECO:0000256" key="6">
    <source>
        <dbReference type="SAM" id="Phobius"/>
    </source>
</evidence>